<dbReference type="OrthoDB" id="6444283at2"/>
<dbReference type="Proteomes" id="UP000019202">
    <property type="component" value="Unassembled WGS sequence"/>
</dbReference>
<gene>
    <name evidence="1" type="ORF">XSR1_410034</name>
</gene>
<organism evidence="1 2">
    <name type="scientific">Xenorhabdus szentirmaii DSM 16338</name>
    <dbReference type="NCBI Taxonomy" id="1427518"/>
    <lineage>
        <taxon>Bacteria</taxon>
        <taxon>Pseudomonadati</taxon>
        <taxon>Pseudomonadota</taxon>
        <taxon>Gammaproteobacteria</taxon>
        <taxon>Enterobacterales</taxon>
        <taxon>Morganellaceae</taxon>
        <taxon>Xenorhabdus</taxon>
    </lineage>
</organism>
<dbReference type="AlphaFoldDB" id="W1J0I1"/>
<evidence type="ECO:0000313" key="2">
    <source>
        <dbReference type="Proteomes" id="UP000019202"/>
    </source>
</evidence>
<sequence length="118" mass="13395">METSSSQWLFSAGQPYCLRVNITSRSEPVPVQLYWRAVRKKARRLYLSVGQACWELGDGDVTVFRLTENQWQAQVAGNAEAQSEQWETLPFTLSELAVHPEFATFTPLGITERVACEK</sequence>
<reference evidence="1" key="1">
    <citation type="submission" date="2013-11" db="EMBL/GenBank/DDBJ databases">
        <title>Draft genome sequence and annotation of the entomopathogenic bacteria, Xenorhabdus cabanillasi strain JM26 and Xenorhabdus szentirmai strain DSM 16338.</title>
        <authorList>
            <person name="Gualtieri M."/>
            <person name="Ogier J.C."/>
            <person name="Pages S."/>
            <person name="Givaudan A."/>
            <person name="Gaudriault S."/>
        </authorList>
    </citation>
    <scope>NUCLEOTIDE SEQUENCE [LARGE SCALE GENOMIC DNA]</scope>
    <source>
        <strain evidence="1">DSM 16338</strain>
    </source>
</reference>
<protein>
    <submittedName>
        <fullName evidence="1">Uncharacterized protein</fullName>
    </submittedName>
</protein>
<dbReference type="EMBL" id="CBXF010000101">
    <property type="protein sequence ID" value="CDL84229.1"/>
    <property type="molecule type" value="Genomic_DNA"/>
</dbReference>
<comment type="caution">
    <text evidence="1">The sequence shown here is derived from an EMBL/GenBank/DDBJ whole genome shotgun (WGS) entry which is preliminary data.</text>
</comment>
<dbReference type="STRING" id="1427518.XSR1_410034"/>
<proteinExistence type="predicted"/>
<name>W1J0I1_9GAMM</name>
<keyword evidence="2" id="KW-1185">Reference proteome</keyword>
<dbReference type="RefSeq" id="WP_038240243.1">
    <property type="nucleotide sequence ID" value="NZ_CAWLWS010000101.1"/>
</dbReference>
<dbReference type="GeneID" id="97126900"/>
<evidence type="ECO:0000313" key="1">
    <source>
        <dbReference type="EMBL" id="CDL84229.1"/>
    </source>
</evidence>
<accession>W1J0I1</accession>